<keyword evidence="2" id="KW-1185">Reference proteome</keyword>
<dbReference type="EMBL" id="BAAAZA010000018">
    <property type="protein sequence ID" value="GAA3882937.1"/>
    <property type="molecule type" value="Genomic_DNA"/>
</dbReference>
<name>A0ABP7KR53_9ACTN</name>
<comment type="caution">
    <text evidence="1">The sequence shown here is derived from an EMBL/GenBank/DDBJ whole genome shotgun (WGS) entry which is preliminary data.</text>
</comment>
<proteinExistence type="predicted"/>
<protein>
    <submittedName>
        <fullName evidence="1">Uncharacterized protein</fullName>
    </submittedName>
</protein>
<evidence type="ECO:0000313" key="1">
    <source>
        <dbReference type="EMBL" id="GAA3882937.1"/>
    </source>
</evidence>
<evidence type="ECO:0000313" key="2">
    <source>
        <dbReference type="Proteomes" id="UP001501563"/>
    </source>
</evidence>
<sequence length="50" mass="5079">MPFRCPVDAVRDAYPGYRTTAVKPCGAPVATGLATPAVTVGTPVFRTAGA</sequence>
<accession>A0ABP7KR53</accession>
<gene>
    <name evidence="1" type="ORF">GCM10022207_57330</name>
</gene>
<reference evidence="2" key="1">
    <citation type="journal article" date="2019" name="Int. J. Syst. Evol. Microbiol.">
        <title>The Global Catalogue of Microorganisms (GCM) 10K type strain sequencing project: providing services to taxonomists for standard genome sequencing and annotation.</title>
        <authorList>
            <consortium name="The Broad Institute Genomics Platform"/>
            <consortium name="The Broad Institute Genome Sequencing Center for Infectious Disease"/>
            <person name="Wu L."/>
            <person name="Ma J."/>
        </authorList>
    </citation>
    <scope>NUCLEOTIDE SEQUENCE [LARGE SCALE GENOMIC DNA]</scope>
    <source>
        <strain evidence="2">JCM 16578</strain>
    </source>
</reference>
<organism evidence="1 2">
    <name type="scientific">Streptomyces lannensis</name>
    <dbReference type="NCBI Taxonomy" id="766498"/>
    <lineage>
        <taxon>Bacteria</taxon>
        <taxon>Bacillati</taxon>
        <taxon>Actinomycetota</taxon>
        <taxon>Actinomycetes</taxon>
        <taxon>Kitasatosporales</taxon>
        <taxon>Streptomycetaceae</taxon>
        <taxon>Streptomyces</taxon>
    </lineage>
</organism>
<dbReference type="Proteomes" id="UP001501563">
    <property type="component" value="Unassembled WGS sequence"/>
</dbReference>